<gene>
    <name evidence="5" type="ORF">KDK95_28860</name>
</gene>
<organism evidence="5 6">
    <name type="scientific">Actinospica acidithermotolerans</name>
    <dbReference type="NCBI Taxonomy" id="2828514"/>
    <lineage>
        <taxon>Bacteria</taxon>
        <taxon>Bacillati</taxon>
        <taxon>Actinomycetota</taxon>
        <taxon>Actinomycetes</taxon>
        <taxon>Catenulisporales</taxon>
        <taxon>Actinospicaceae</taxon>
        <taxon>Actinospica</taxon>
    </lineage>
</organism>
<dbReference type="InterPro" id="IPR028978">
    <property type="entry name" value="Chorismate_lyase_/UTRA_dom_sf"/>
</dbReference>
<dbReference type="AlphaFoldDB" id="A0A941EGK0"/>
<dbReference type="RefSeq" id="WP_212521475.1">
    <property type="nucleotide sequence ID" value="NZ_JAGSOH010000127.1"/>
</dbReference>
<name>A0A941EGK0_9ACTN</name>
<dbReference type="InterPro" id="IPR050679">
    <property type="entry name" value="Bact_HTH_transcr_reg"/>
</dbReference>
<dbReference type="SUPFAM" id="SSF46785">
    <property type="entry name" value="Winged helix' DNA-binding domain"/>
    <property type="match status" value="1"/>
</dbReference>
<sequence>METLIEGVREPRYLKVKDHIVERIAALKPGVSIPAERDLAVACRTSRTTVRKAVTELVAEGRLVRRQGSGTYVAEPKLAWPLMVSGFTEHAESEGLQARTSILGAEFIPATDELAERLNVRPGARVLTMELLRSVNDAPMAIECVHVSARRFPGLEAAVAKTGSVYEALRSDYDVTVAHAVETIETAPAAPREAALLGTEIGTPMLLVSQHSHTAEGEPVEWVRTWYRGDRYSFVAHITRPQ</sequence>
<dbReference type="PANTHER" id="PTHR44846:SF1">
    <property type="entry name" value="MANNOSYL-D-GLYCERATE TRANSPORT_METABOLISM SYSTEM REPRESSOR MNGR-RELATED"/>
    <property type="match status" value="1"/>
</dbReference>
<dbReference type="Pfam" id="PF07702">
    <property type="entry name" value="UTRA"/>
    <property type="match status" value="1"/>
</dbReference>
<dbReference type="InterPro" id="IPR011663">
    <property type="entry name" value="UTRA"/>
</dbReference>
<evidence type="ECO:0000256" key="3">
    <source>
        <dbReference type="ARBA" id="ARBA00023163"/>
    </source>
</evidence>
<evidence type="ECO:0000256" key="1">
    <source>
        <dbReference type="ARBA" id="ARBA00023015"/>
    </source>
</evidence>
<keyword evidence="2" id="KW-0238">DNA-binding</keyword>
<dbReference type="Proteomes" id="UP000676325">
    <property type="component" value="Unassembled WGS sequence"/>
</dbReference>
<dbReference type="PRINTS" id="PR00035">
    <property type="entry name" value="HTHGNTR"/>
</dbReference>
<dbReference type="Pfam" id="PF00392">
    <property type="entry name" value="GntR"/>
    <property type="match status" value="1"/>
</dbReference>
<dbReference type="SMART" id="SM00345">
    <property type="entry name" value="HTH_GNTR"/>
    <property type="match status" value="1"/>
</dbReference>
<protein>
    <submittedName>
        <fullName evidence="5">GntR family transcriptional regulator</fullName>
    </submittedName>
</protein>
<dbReference type="GO" id="GO:0045892">
    <property type="term" value="P:negative regulation of DNA-templated transcription"/>
    <property type="evidence" value="ECO:0007669"/>
    <property type="project" value="TreeGrafter"/>
</dbReference>
<evidence type="ECO:0000313" key="5">
    <source>
        <dbReference type="EMBL" id="MBR7830348.1"/>
    </source>
</evidence>
<dbReference type="PANTHER" id="PTHR44846">
    <property type="entry name" value="MANNOSYL-D-GLYCERATE TRANSPORT/METABOLISM SYSTEM REPRESSOR MNGR-RELATED"/>
    <property type="match status" value="1"/>
</dbReference>
<reference evidence="5" key="1">
    <citation type="submission" date="2021-04" db="EMBL/GenBank/DDBJ databases">
        <title>Genome based classification of Actinospica acidithermotolerans sp. nov., an actinobacterium isolated from an Indonesian hot spring.</title>
        <authorList>
            <person name="Kusuma A.B."/>
            <person name="Putra K.E."/>
            <person name="Nafisah S."/>
            <person name="Loh J."/>
            <person name="Nouioui I."/>
            <person name="Goodfellow M."/>
        </authorList>
    </citation>
    <scope>NUCLEOTIDE SEQUENCE</scope>
    <source>
        <strain evidence="5">MGRD01-02</strain>
    </source>
</reference>
<accession>A0A941EGK0</accession>
<keyword evidence="6" id="KW-1185">Reference proteome</keyword>
<dbReference type="PROSITE" id="PS50949">
    <property type="entry name" value="HTH_GNTR"/>
    <property type="match status" value="1"/>
</dbReference>
<dbReference type="InterPro" id="IPR036390">
    <property type="entry name" value="WH_DNA-bd_sf"/>
</dbReference>
<evidence type="ECO:0000259" key="4">
    <source>
        <dbReference type="PROSITE" id="PS50949"/>
    </source>
</evidence>
<dbReference type="SMART" id="SM00866">
    <property type="entry name" value="UTRA"/>
    <property type="match status" value="1"/>
</dbReference>
<dbReference type="CDD" id="cd07377">
    <property type="entry name" value="WHTH_GntR"/>
    <property type="match status" value="1"/>
</dbReference>
<evidence type="ECO:0000256" key="2">
    <source>
        <dbReference type="ARBA" id="ARBA00023125"/>
    </source>
</evidence>
<dbReference type="InterPro" id="IPR036388">
    <property type="entry name" value="WH-like_DNA-bd_sf"/>
</dbReference>
<dbReference type="GO" id="GO:0003677">
    <property type="term" value="F:DNA binding"/>
    <property type="evidence" value="ECO:0007669"/>
    <property type="project" value="UniProtKB-KW"/>
</dbReference>
<evidence type="ECO:0000313" key="6">
    <source>
        <dbReference type="Proteomes" id="UP000676325"/>
    </source>
</evidence>
<dbReference type="Gene3D" id="1.10.10.10">
    <property type="entry name" value="Winged helix-like DNA-binding domain superfamily/Winged helix DNA-binding domain"/>
    <property type="match status" value="1"/>
</dbReference>
<dbReference type="EMBL" id="JAGSOH010000127">
    <property type="protein sequence ID" value="MBR7830348.1"/>
    <property type="molecule type" value="Genomic_DNA"/>
</dbReference>
<comment type="caution">
    <text evidence="5">The sequence shown here is derived from an EMBL/GenBank/DDBJ whole genome shotgun (WGS) entry which is preliminary data.</text>
</comment>
<feature type="domain" description="HTH gntR-type" evidence="4">
    <location>
        <begin position="10"/>
        <end position="76"/>
    </location>
</feature>
<dbReference type="SUPFAM" id="SSF64288">
    <property type="entry name" value="Chorismate lyase-like"/>
    <property type="match status" value="1"/>
</dbReference>
<dbReference type="GO" id="GO:0003700">
    <property type="term" value="F:DNA-binding transcription factor activity"/>
    <property type="evidence" value="ECO:0007669"/>
    <property type="project" value="InterPro"/>
</dbReference>
<keyword evidence="1" id="KW-0805">Transcription regulation</keyword>
<dbReference type="InterPro" id="IPR000524">
    <property type="entry name" value="Tscrpt_reg_HTH_GntR"/>
</dbReference>
<keyword evidence="3" id="KW-0804">Transcription</keyword>
<proteinExistence type="predicted"/>
<dbReference type="Gene3D" id="3.40.1410.10">
    <property type="entry name" value="Chorismate lyase-like"/>
    <property type="match status" value="1"/>
</dbReference>